<dbReference type="Gene3D" id="1.25.40.10">
    <property type="entry name" value="Tetratricopeptide repeat domain"/>
    <property type="match status" value="4"/>
</dbReference>
<dbReference type="RefSeq" id="WP_100425492.1">
    <property type="nucleotide sequence ID" value="NZ_PGEX01000001.1"/>
</dbReference>
<dbReference type="InterPro" id="IPR051685">
    <property type="entry name" value="Ycf3/AcsC/BcsC/TPR_MFPF"/>
</dbReference>
<dbReference type="Proteomes" id="UP000231134">
    <property type="component" value="Unassembled WGS sequence"/>
</dbReference>
<organism evidence="6 7">
    <name type="scientific">Hallerella succinigenes</name>
    <dbReference type="NCBI Taxonomy" id="1896222"/>
    <lineage>
        <taxon>Bacteria</taxon>
        <taxon>Pseudomonadati</taxon>
        <taxon>Fibrobacterota</taxon>
        <taxon>Fibrobacteria</taxon>
        <taxon>Fibrobacterales</taxon>
        <taxon>Fibrobacteraceae</taxon>
        <taxon>Hallerella</taxon>
    </lineage>
</organism>
<dbReference type="InterPro" id="IPR019734">
    <property type="entry name" value="TPR_rpt"/>
</dbReference>
<name>A0A2M9A7B8_9BACT</name>
<dbReference type="SUPFAM" id="SSF48452">
    <property type="entry name" value="TPR-like"/>
    <property type="match status" value="2"/>
</dbReference>
<sequence>MRLKLLAFFLLSLAIVACSGSKQVAVRQAPANSTQEEAKKPRYPVKMDSAELLRLQIAHSSYLRALALQNQGEYALAEQFMRHAYEADPENRYLAFSVLELMKMRGGSAEAAALAEKAKNLKGKRTSNQYALLGRVYSEQSNLDSALVYYKKALDSSDQNVHAAYEYSLLLEIVHNYDELIRVYGILLPQIGYPQSMLERQISLLANAKKDSALADLFGEAYEARGDRIFLENQIRLLFGMKRFEEAVGRVNEFRADSAFADDSLSIAFLTAAYIGLNQDSVMVDSLKEIYKRHPDRLHVLMNLALLETKLEKKDQALVHWKRLSTADKYAASAYGMLSAYAMEDKDSVKALEYLEKAYEHEPIAYRNALLVRYANAKAYQKAYKVLDKALLPSPKLDTLRAKVQESGDLEELRKFDAAATLDVASVHYEYGSFLQMNAEELERSPTTPEKLDQAKLYRKKADDHYLEAAKIGGESQNLLFAYGSNLLMLQQIDSAIVVFKKIFEKYPQDAMAKNHLGYYLVDLNRNAEELKWGSSLIDEALKLSPSNVAYMDSKGWALYRLGKYPEALMMMEQVETAEDSLKEMFYQDTSIYSHLAAICQALSLNKRALDYYQRVLNIDPKNENAKKQIEVLKQAIQKSKEEESVEKLAEDAKTVPANEPAKVPAAEKDSGKTP</sequence>
<dbReference type="Pfam" id="PF13181">
    <property type="entry name" value="TPR_8"/>
    <property type="match status" value="2"/>
</dbReference>
<feature type="compositionally biased region" description="Basic and acidic residues" evidence="4">
    <location>
        <begin position="641"/>
        <end position="654"/>
    </location>
</feature>
<evidence type="ECO:0000256" key="5">
    <source>
        <dbReference type="SAM" id="SignalP"/>
    </source>
</evidence>
<gene>
    <name evidence="6" type="ORF">BGX16_1511</name>
</gene>
<keyword evidence="1" id="KW-0677">Repeat</keyword>
<feature type="compositionally biased region" description="Basic and acidic residues" evidence="4">
    <location>
        <begin position="666"/>
        <end position="675"/>
    </location>
</feature>
<feature type="signal peptide" evidence="5">
    <location>
        <begin position="1"/>
        <end position="19"/>
    </location>
</feature>
<protein>
    <submittedName>
        <fullName evidence="6">Uncharacterized protein HemY</fullName>
    </submittedName>
</protein>
<dbReference type="PROSITE" id="PS51257">
    <property type="entry name" value="PROKAR_LIPOPROTEIN"/>
    <property type="match status" value="1"/>
</dbReference>
<keyword evidence="5" id="KW-0732">Signal</keyword>
<comment type="caution">
    <text evidence="6">The sequence shown here is derived from an EMBL/GenBank/DDBJ whole genome shotgun (WGS) entry which is preliminary data.</text>
</comment>
<dbReference type="InterPro" id="IPR011990">
    <property type="entry name" value="TPR-like_helical_dom_sf"/>
</dbReference>
<reference evidence="6 7" key="1">
    <citation type="submission" date="2017-11" db="EMBL/GenBank/DDBJ databases">
        <title>Animal gut microbial communities from fecal samples from Wisconsin, USA.</title>
        <authorList>
            <person name="Neumann A."/>
        </authorList>
    </citation>
    <scope>NUCLEOTIDE SEQUENCE [LARGE SCALE GENOMIC DNA]</scope>
    <source>
        <strain evidence="6 7">UWS3</strain>
    </source>
</reference>
<feature type="region of interest" description="Disordered" evidence="4">
    <location>
        <begin position="641"/>
        <end position="675"/>
    </location>
</feature>
<dbReference type="PANTHER" id="PTHR44943">
    <property type="entry name" value="CELLULOSE SYNTHASE OPERON PROTEIN C"/>
    <property type="match status" value="1"/>
</dbReference>
<evidence type="ECO:0000313" key="7">
    <source>
        <dbReference type="Proteomes" id="UP000231134"/>
    </source>
</evidence>
<feature type="repeat" description="TPR" evidence="3">
    <location>
        <begin position="590"/>
        <end position="623"/>
    </location>
</feature>
<dbReference type="AlphaFoldDB" id="A0A2M9A7B8"/>
<evidence type="ECO:0000256" key="4">
    <source>
        <dbReference type="SAM" id="MobiDB-lite"/>
    </source>
</evidence>
<evidence type="ECO:0000256" key="1">
    <source>
        <dbReference type="ARBA" id="ARBA00022737"/>
    </source>
</evidence>
<evidence type="ECO:0000256" key="3">
    <source>
        <dbReference type="PROSITE-ProRule" id="PRU00339"/>
    </source>
</evidence>
<dbReference type="EMBL" id="PGEX01000001">
    <property type="protein sequence ID" value="PJJ41533.1"/>
    <property type="molecule type" value="Genomic_DNA"/>
</dbReference>
<keyword evidence="7" id="KW-1185">Reference proteome</keyword>
<feature type="chain" id="PRO_5014637584" evidence="5">
    <location>
        <begin position="20"/>
        <end position="675"/>
    </location>
</feature>
<dbReference type="PROSITE" id="PS50005">
    <property type="entry name" value="TPR"/>
    <property type="match status" value="2"/>
</dbReference>
<proteinExistence type="predicted"/>
<evidence type="ECO:0000313" key="6">
    <source>
        <dbReference type="EMBL" id="PJJ41533.1"/>
    </source>
</evidence>
<evidence type="ECO:0000256" key="2">
    <source>
        <dbReference type="ARBA" id="ARBA00022803"/>
    </source>
</evidence>
<dbReference type="PANTHER" id="PTHR44943:SF8">
    <property type="entry name" value="TPR REPEAT-CONTAINING PROTEIN MJ0263"/>
    <property type="match status" value="1"/>
</dbReference>
<dbReference type="OrthoDB" id="9766710at2"/>
<keyword evidence="2 3" id="KW-0802">TPR repeat</keyword>
<feature type="repeat" description="TPR" evidence="3">
    <location>
        <begin position="127"/>
        <end position="160"/>
    </location>
</feature>
<dbReference type="SMART" id="SM00028">
    <property type="entry name" value="TPR"/>
    <property type="match status" value="6"/>
</dbReference>
<accession>A0A2M9A7B8</accession>